<organism evidence="7 8">
    <name type="scientific">Mycena rosella</name>
    <name type="common">Pink bonnet</name>
    <name type="synonym">Agaricus rosellus</name>
    <dbReference type="NCBI Taxonomy" id="1033263"/>
    <lineage>
        <taxon>Eukaryota</taxon>
        <taxon>Fungi</taxon>
        <taxon>Dikarya</taxon>
        <taxon>Basidiomycota</taxon>
        <taxon>Agaricomycotina</taxon>
        <taxon>Agaricomycetes</taxon>
        <taxon>Agaricomycetidae</taxon>
        <taxon>Agaricales</taxon>
        <taxon>Marasmiineae</taxon>
        <taxon>Mycenaceae</taxon>
        <taxon>Mycena</taxon>
    </lineage>
</organism>
<evidence type="ECO:0000313" key="8">
    <source>
        <dbReference type="Proteomes" id="UP001221757"/>
    </source>
</evidence>
<dbReference type="InterPro" id="IPR050668">
    <property type="entry name" value="Cytochrome_b5"/>
</dbReference>
<evidence type="ECO:0000259" key="6">
    <source>
        <dbReference type="PROSITE" id="PS50255"/>
    </source>
</evidence>
<dbReference type="Proteomes" id="UP001221757">
    <property type="component" value="Unassembled WGS sequence"/>
</dbReference>
<reference evidence="7" key="1">
    <citation type="submission" date="2023-03" db="EMBL/GenBank/DDBJ databases">
        <title>Massive genome expansion in bonnet fungi (Mycena s.s.) driven by repeated elements and novel gene families across ecological guilds.</title>
        <authorList>
            <consortium name="Lawrence Berkeley National Laboratory"/>
            <person name="Harder C.B."/>
            <person name="Miyauchi S."/>
            <person name="Viragh M."/>
            <person name="Kuo A."/>
            <person name="Thoen E."/>
            <person name="Andreopoulos B."/>
            <person name="Lu D."/>
            <person name="Skrede I."/>
            <person name="Drula E."/>
            <person name="Henrissat B."/>
            <person name="Morin E."/>
            <person name="Kohler A."/>
            <person name="Barry K."/>
            <person name="LaButti K."/>
            <person name="Morin E."/>
            <person name="Salamov A."/>
            <person name="Lipzen A."/>
            <person name="Mereny Z."/>
            <person name="Hegedus B."/>
            <person name="Baldrian P."/>
            <person name="Stursova M."/>
            <person name="Weitz H."/>
            <person name="Taylor A."/>
            <person name="Grigoriev I.V."/>
            <person name="Nagy L.G."/>
            <person name="Martin F."/>
            <person name="Kauserud H."/>
        </authorList>
    </citation>
    <scope>NUCLEOTIDE SEQUENCE</scope>
    <source>
        <strain evidence="7">CBHHK067</strain>
    </source>
</reference>
<dbReference type="GO" id="GO:0046872">
    <property type="term" value="F:metal ion binding"/>
    <property type="evidence" value="ECO:0007669"/>
    <property type="project" value="UniProtKB-UniRule"/>
</dbReference>
<gene>
    <name evidence="7" type="ORF">B0H17DRAFT_968901</name>
</gene>
<dbReference type="GO" id="GO:0020037">
    <property type="term" value="F:heme binding"/>
    <property type="evidence" value="ECO:0007669"/>
    <property type="project" value="UniProtKB-UniRule"/>
</dbReference>
<dbReference type="InterPro" id="IPR001199">
    <property type="entry name" value="Cyt_B5-like_heme/steroid-bd"/>
</dbReference>
<feature type="domain" description="Cytochrome b5 heme-binding" evidence="6">
    <location>
        <begin position="1"/>
        <end position="48"/>
    </location>
</feature>
<keyword evidence="8" id="KW-1185">Reference proteome</keyword>
<proteinExistence type="inferred from homology"/>
<dbReference type="PANTHER" id="PTHR19359:SF95">
    <property type="entry name" value="CYTOCHROME B5 TYPE B"/>
    <property type="match status" value="1"/>
</dbReference>
<dbReference type="GO" id="GO:0016020">
    <property type="term" value="C:membrane"/>
    <property type="evidence" value="ECO:0007669"/>
    <property type="project" value="TreeGrafter"/>
</dbReference>
<evidence type="ECO:0000256" key="4">
    <source>
        <dbReference type="ARBA" id="ARBA00038168"/>
    </source>
</evidence>
<accession>A0AAD7AXI6</accession>
<evidence type="ECO:0000256" key="5">
    <source>
        <dbReference type="RuleBase" id="RU362121"/>
    </source>
</evidence>
<evidence type="ECO:0000256" key="3">
    <source>
        <dbReference type="ARBA" id="ARBA00023004"/>
    </source>
</evidence>
<keyword evidence="1 5" id="KW-0349">Heme</keyword>
<dbReference type="PRINTS" id="PR00363">
    <property type="entry name" value="CYTOCHROMEB5"/>
</dbReference>
<evidence type="ECO:0000313" key="7">
    <source>
        <dbReference type="EMBL" id="KAJ7602944.1"/>
    </source>
</evidence>
<protein>
    <submittedName>
        <fullName evidence="7">Cytochrome b5-like heme/steroid binding domain-containing protein</fullName>
    </submittedName>
</protein>
<dbReference type="Gene3D" id="3.10.120.10">
    <property type="entry name" value="Cytochrome b5-like heme/steroid binding domain"/>
    <property type="match status" value="1"/>
</dbReference>
<comment type="caution">
    <text evidence="7">The sequence shown here is derived from an EMBL/GenBank/DDBJ whole genome shotgun (WGS) entry which is preliminary data.</text>
</comment>
<dbReference type="PROSITE" id="PS50255">
    <property type="entry name" value="CYTOCHROME_B5_2"/>
    <property type="match status" value="1"/>
</dbReference>
<dbReference type="PANTHER" id="PTHR19359">
    <property type="entry name" value="CYTOCHROME B5"/>
    <property type="match status" value="1"/>
</dbReference>
<feature type="non-terminal residue" evidence="7">
    <location>
        <position position="1"/>
    </location>
</feature>
<dbReference type="AlphaFoldDB" id="A0AAD7AXI6"/>
<keyword evidence="2 5" id="KW-0479">Metal-binding</keyword>
<name>A0AAD7AXI6_MYCRO</name>
<keyword evidence="3 5" id="KW-0408">Iron</keyword>
<dbReference type="EMBL" id="JARKIE010001346">
    <property type="protein sequence ID" value="KAJ7602944.1"/>
    <property type="molecule type" value="Genomic_DNA"/>
</dbReference>
<dbReference type="InterPro" id="IPR018506">
    <property type="entry name" value="Cyt_B5_heme-BS"/>
</dbReference>
<dbReference type="InterPro" id="IPR036400">
    <property type="entry name" value="Cyt_B5-like_heme/steroid_sf"/>
</dbReference>
<dbReference type="Pfam" id="PF00173">
    <property type="entry name" value="Cyt-b5"/>
    <property type="match status" value="1"/>
</dbReference>
<evidence type="ECO:0000256" key="2">
    <source>
        <dbReference type="ARBA" id="ARBA00022723"/>
    </source>
</evidence>
<sequence length="60" mass="6441">KHEGRESPWFVLQGEVYDGTRFLEEHPGGAQSIVGAAAADATDEFMAIRECGRMCGGVLS</sequence>
<evidence type="ECO:0000256" key="1">
    <source>
        <dbReference type="ARBA" id="ARBA00022617"/>
    </source>
</evidence>
<dbReference type="SUPFAM" id="SSF55856">
    <property type="entry name" value="Cytochrome b5-like heme/steroid binding domain"/>
    <property type="match status" value="1"/>
</dbReference>
<dbReference type="PROSITE" id="PS00191">
    <property type="entry name" value="CYTOCHROME_B5_1"/>
    <property type="match status" value="1"/>
</dbReference>
<comment type="similarity">
    <text evidence="4 5">Belongs to the cytochrome b5 family.</text>
</comment>